<dbReference type="AlphaFoldDB" id="A0AAD4BUQ3"/>
<evidence type="ECO:0000313" key="2">
    <source>
        <dbReference type="Proteomes" id="UP001194468"/>
    </source>
</evidence>
<proteinExistence type="predicted"/>
<gene>
    <name evidence="1" type="ORF">L210DRAFT_3541230</name>
</gene>
<reference evidence="1" key="1">
    <citation type="submission" date="2019-10" db="EMBL/GenBank/DDBJ databases">
        <authorList>
            <consortium name="DOE Joint Genome Institute"/>
            <person name="Kuo A."/>
            <person name="Miyauchi S."/>
            <person name="Kiss E."/>
            <person name="Drula E."/>
            <person name="Kohler A."/>
            <person name="Sanchez-Garcia M."/>
            <person name="Andreopoulos B."/>
            <person name="Barry K.W."/>
            <person name="Bonito G."/>
            <person name="Buee M."/>
            <person name="Carver A."/>
            <person name="Chen C."/>
            <person name="Cichocki N."/>
            <person name="Clum A."/>
            <person name="Culley D."/>
            <person name="Crous P.W."/>
            <person name="Fauchery L."/>
            <person name="Girlanda M."/>
            <person name="Hayes R."/>
            <person name="Keri Z."/>
            <person name="LaButti K."/>
            <person name="Lipzen A."/>
            <person name="Lombard V."/>
            <person name="Magnuson J."/>
            <person name="Maillard F."/>
            <person name="Morin E."/>
            <person name="Murat C."/>
            <person name="Nolan M."/>
            <person name="Ohm R."/>
            <person name="Pangilinan J."/>
            <person name="Pereira M."/>
            <person name="Perotto S."/>
            <person name="Peter M."/>
            <person name="Riley R."/>
            <person name="Sitrit Y."/>
            <person name="Stielow B."/>
            <person name="Szollosi G."/>
            <person name="Zifcakova L."/>
            <person name="Stursova M."/>
            <person name="Spatafora J.W."/>
            <person name="Tedersoo L."/>
            <person name="Vaario L.-M."/>
            <person name="Yamada A."/>
            <person name="Yan M."/>
            <person name="Wang P."/>
            <person name="Xu J."/>
            <person name="Bruns T."/>
            <person name="Baldrian P."/>
            <person name="Vilgalys R."/>
            <person name="Henrissat B."/>
            <person name="Grigoriev I.V."/>
            <person name="Hibbett D."/>
            <person name="Nagy L.G."/>
            <person name="Martin F.M."/>
        </authorList>
    </citation>
    <scope>NUCLEOTIDE SEQUENCE</scope>
    <source>
        <strain evidence="1">BED1</strain>
    </source>
</reference>
<sequence>MLFILSYRSFAGPSKRSYHFLIGLRDGRAFQYAAGKQFWKHNGFLPLRNDTGGTEIDTFIKRYYFLIGLRDGRAFQYAAGKQADDLNSQTYCIPRISFNFSPFGSDWTVSRNQFPLCLVYVDYSIQFPHPICTSEGIPTLV</sequence>
<evidence type="ECO:0000313" key="1">
    <source>
        <dbReference type="EMBL" id="KAF8439938.1"/>
    </source>
</evidence>
<organism evidence="1 2">
    <name type="scientific">Boletus edulis BED1</name>
    <dbReference type="NCBI Taxonomy" id="1328754"/>
    <lineage>
        <taxon>Eukaryota</taxon>
        <taxon>Fungi</taxon>
        <taxon>Dikarya</taxon>
        <taxon>Basidiomycota</taxon>
        <taxon>Agaricomycotina</taxon>
        <taxon>Agaricomycetes</taxon>
        <taxon>Agaricomycetidae</taxon>
        <taxon>Boletales</taxon>
        <taxon>Boletineae</taxon>
        <taxon>Boletaceae</taxon>
        <taxon>Boletoideae</taxon>
        <taxon>Boletus</taxon>
    </lineage>
</organism>
<reference evidence="1" key="2">
    <citation type="journal article" date="2020" name="Nat. Commun.">
        <title>Large-scale genome sequencing of mycorrhizal fungi provides insights into the early evolution of symbiotic traits.</title>
        <authorList>
            <person name="Miyauchi S."/>
            <person name="Kiss E."/>
            <person name="Kuo A."/>
            <person name="Drula E."/>
            <person name="Kohler A."/>
            <person name="Sanchez-Garcia M."/>
            <person name="Morin E."/>
            <person name="Andreopoulos B."/>
            <person name="Barry K.W."/>
            <person name="Bonito G."/>
            <person name="Buee M."/>
            <person name="Carver A."/>
            <person name="Chen C."/>
            <person name="Cichocki N."/>
            <person name="Clum A."/>
            <person name="Culley D."/>
            <person name="Crous P.W."/>
            <person name="Fauchery L."/>
            <person name="Girlanda M."/>
            <person name="Hayes R.D."/>
            <person name="Keri Z."/>
            <person name="LaButti K."/>
            <person name="Lipzen A."/>
            <person name="Lombard V."/>
            <person name="Magnuson J."/>
            <person name="Maillard F."/>
            <person name="Murat C."/>
            <person name="Nolan M."/>
            <person name="Ohm R.A."/>
            <person name="Pangilinan J."/>
            <person name="Pereira M.F."/>
            <person name="Perotto S."/>
            <person name="Peter M."/>
            <person name="Pfister S."/>
            <person name="Riley R."/>
            <person name="Sitrit Y."/>
            <person name="Stielow J.B."/>
            <person name="Szollosi G."/>
            <person name="Zifcakova L."/>
            <person name="Stursova M."/>
            <person name="Spatafora J.W."/>
            <person name="Tedersoo L."/>
            <person name="Vaario L.M."/>
            <person name="Yamada A."/>
            <person name="Yan M."/>
            <person name="Wang P."/>
            <person name="Xu J."/>
            <person name="Bruns T."/>
            <person name="Baldrian P."/>
            <person name="Vilgalys R."/>
            <person name="Dunand C."/>
            <person name="Henrissat B."/>
            <person name="Grigoriev I.V."/>
            <person name="Hibbett D."/>
            <person name="Nagy L.G."/>
            <person name="Martin F.M."/>
        </authorList>
    </citation>
    <scope>NUCLEOTIDE SEQUENCE</scope>
    <source>
        <strain evidence="1">BED1</strain>
    </source>
</reference>
<protein>
    <submittedName>
        <fullName evidence="1">Uncharacterized protein</fullName>
    </submittedName>
</protein>
<comment type="caution">
    <text evidence="1">The sequence shown here is derived from an EMBL/GenBank/DDBJ whole genome shotgun (WGS) entry which is preliminary data.</text>
</comment>
<keyword evidence="2" id="KW-1185">Reference proteome</keyword>
<name>A0AAD4BUQ3_BOLED</name>
<dbReference type="EMBL" id="WHUW01000013">
    <property type="protein sequence ID" value="KAF8439938.1"/>
    <property type="molecule type" value="Genomic_DNA"/>
</dbReference>
<dbReference type="Proteomes" id="UP001194468">
    <property type="component" value="Unassembled WGS sequence"/>
</dbReference>
<accession>A0AAD4BUQ3</accession>